<sequence>MRLVTKNEVVKEAFLNELRKERIKFVVKERLGYEAFIGYMIEGTLDEISATINSFQGEEKEVLLQGFLNFKEQINHALEHLREGESINLLLQEGYWMGDVLDQLFKNGAITVEGEKAKLKEDVDVTKLKFQFRFPYQLAKDLESIEKIAKQFAFVDLLPEYEIEIREVEIDKINRAFHIAAKYFEEDIVMGAYFAAISRGIVSNEILTIINNEKIPKDDLVASFLKAMPMEIPTEKGIMIINVVNTKALEGILRLLEKEGRIDIKGGKIRRLK</sequence>
<gene>
    <name evidence="1" type="ORF">K1720_06970</name>
</gene>
<name>A0A9E7M8B1_9EURY</name>
<dbReference type="Proteomes" id="UP001056425">
    <property type="component" value="Chromosome"/>
</dbReference>
<organism evidence="1 2">
    <name type="scientific">Thermococcus argininiproducens</name>
    <dbReference type="NCBI Taxonomy" id="2866384"/>
    <lineage>
        <taxon>Archaea</taxon>
        <taxon>Methanobacteriati</taxon>
        <taxon>Methanobacteriota</taxon>
        <taxon>Thermococci</taxon>
        <taxon>Thermococcales</taxon>
        <taxon>Thermococcaceae</taxon>
        <taxon>Thermococcus</taxon>
    </lineage>
</organism>
<reference evidence="1 2" key="1">
    <citation type="submission" date="2021-08" db="EMBL/GenBank/DDBJ databases">
        <title>Thermococcus onnuriiensis IOH2.</title>
        <authorList>
            <person name="Park Y.-J."/>
        </authorList>
    </citation>
    <scope>NUCLEOTIDE SEQUENCE [LARGE SCALE GENOMIC DNA]</scope>
    <source>
        <strain evidence="1 2">IOH2</strain>
    </source>
</reference>
<proteinExistence type="predicted"/>
<accession>A0A9E7M8B1</accession>
<evidence type="ECO:0000313" key="1">
    <source>
        <dbReference type="EMBL" id="USG99281.1"/>
    </source>
</evidence>
<dbReference type="EMBL" id="CP080572">
    <property type="protein sequence ID" value="USG99281.1"/>
    <property type="molecule type" value="Genomic_DNA"/>
</dbReference>
<evidence type="ECO:0000313" key="2">
    <source>
        <dbReference type="Proteomes" id="UP001056425"/>
    </source>
</evidence>
<keyword evidence="2" id="KW-1185">Reference proteome</keyword>
<dbReference type="KEGG" id="thei:K1720_06970"/>
<protein>
    <submittedName>
        <fullName evidence="1">Uncharacterized protein</fullName>
    </submittedName>
</protein>
<dbReference type="AlphaFoldDB" id="A0A9E7M8B1"/>
<dbReference type="RefSeq" id="WP_251947974.1">
    <property type="nucleotide sequence ID" value="NZ_CP080572.1"/>
</dbReference>
<dbReference type="GeneID" id="72778075"/>